<feature type="domain" description="Ketoreductase" evidence="3">
    <location>
        <begin position="27"/>
        <end position="193"/>
    </location>
</feature>
<evidence type="ECO:0000256" key="2">
    <source>
        <dbReference type="ARBA" id="ARBA00023002"/>
    </source>
</evidence>
<dbReference type="InterPro" id="IPR036291">
    <property type="entry name" value="NAD(P)-bd_dom_sf"/>
</dbReference>
<comment type="similarity">
    <text evidence="1">Belongs to the short-chain dehydrogenases/reductases (SDR) family.</text>
</comment>
<reference evidence="4" key="2">
    <citation type="journal article" date="2014" name="PLoS Genet.">
        <title>Signature gene expression reveals novel clues to the molecular mechanisms of dimorphic transition in Penicillium marneffei.</title>
        <authorList>
            <person name="Yang E."/>
            <person name="Wang G."/>
            <person name="Cai J."/>
            <person name="Woo P.C."/>
            <person name="Lau S.K."/>
            <person name="Yuen K.-Y."/>
            <person name="Chow W.-N."/>
            <person name="Lin X."/>
        </authorList>
    </citation>
    <scope>NUCLEOTIDE SEQUENCE</scope>
    <source>
        <strain evidence="4">PM1</strain>
    </source>
</reference>
<protein>
    <submittedName>
        <fullName evidence="4">Retinol dehydrogenase 11</fullName>
    </submittedName>
</protein>
<gene>
    <name evidence="4" type="ORF">GQ26_0110100</name>
</gene>
<organism evidence="4">
    <name type="scientific">Talaromyces marneffei PM1</name>
    <dbReference type="NCBI Taxonomy" id="1077442"/>
    <lineage>
        <taxon>Eukaryota</taxon>
        <taxon>Fungi</taxon>
        <taxon>Dikarya</taxon>
        <taxon>Ascomycota</taxon>
        <taxon>Pezizomycotina</taxon>
        <taxon>Eurotiomycetes</taxon>
        <taxon>Eurotiomycetidae</taxon>
        <taxon>Eurotiales</taxon>
        <taxon>Trichocomaceae</taxon>
        <taxon>Talaromyces</taxon>
        <taxon>Talaromyces sect. Talaromyces</taxon>
    </lineage>
</organism>
<evidence type="ECO:0000259" key="3">
    <source>
        <dbReference type="SMART" id="SM00822"/>
    </source>
</evidence>
<reference key="1">
    <citation type="journal article" date="2014" name="PLoS Genet.">
        <title>Signature Gene Expression Reveals Novel Clues to the Molecular Mechanisms of Dimorphic Transition in Penicillium marneffei.</title>
        <authorList>
            <person name="Yang E."/>
            <person name="Wang G."/>
            <person name="Cai J."/>
            <person name="Woo P.C."/>
            <person name="Lau S.K."/>
            <person name="Yuen K.-Y."/>
            <person name="Chow W.-N."/>
            <person name="Lin X."/>
        </authorList>
    </citation>
    <scope>NUCLEOTIDE SEQUENCE [LARGE SCALE GENOMIC DNA]</scope>
    <source>
        <strain>PM1</strain>
    </source>
</reference>
<dbReference type="InterPro" id="IPR057326">
    <property type="entry name" value="KR_dom"/>
</dbReference>
<dbReference type="GO" id="GO:0016491">
    <property type="term" value="F:oxidoreductase activity"/>
    <property type="evidence" value="ECO:0007669"/>
    <property type="project" value="UniProtKB-KW"/>
</dbReference>
<proteinExistence type="inferred from homology"/>
<keyword evidence="2" id="KW-0560">Oxidoreductase</keyword>
<evidence type="ECO:0000256" key="1">
    <source>
        <dbReference type="ARBA" id="ARBA00006484"/>
    </source>
</evidence>
<dbReference type="InterPro" id="IPR002347">
    <property type="entry name" value="SDR_fam"/>
</dbReference>
<dbReference type="SUPFAM" id="SSF51735">
    <property type="entry name" value="NAD(P)-binding Rossmann-fold domains"/>
    <property type="match status" value="1"/>
</dbReference>
<dbReference type="PANTHER" id="PTHR43157">
    <property type="entry name" value="PHOSPHATIDYLINOSITOL-GLYCAN BIOSYNTHESIS CLASS F PROTEIN-RELATED"/>
    <property type="match status" value="1"/>
</dbReference>
<dbReference type="SMART" id="SM00822">
    <property type="entry name" value="PKS_KR"/>
    <property type="match status" value="1"/>
</dbReference>
<dbReference type="Pfam" id="PF00106">
    <property type="entry name" value="adh_short"/>
    <property type="match status" value="1"/>
</dbReference>
<dbReference type="PRINTS" id="PR00081">
    <property type="entry name" value="GDHRDH"/>
</dbReference>
<dbReference type="eggNOG" id="KOG1208">
    <property type="taxonomic scope" value="Eukaryota"/>
</dbReference>
<dbReference type="PANTHER" id="PTHR43157:SF31">
    <property type="entry name" value="PHOSPHATIDYLINOSITOL-GLYCAN BIOSYNTHESIS CLASS F PROTEIN"/>
    <property type="match status" value="1"/>
</dbReference>
<dbReference type="Gene3D" id="3.40.50.720">
    <property type="entry name" value="NAD(P)-binding Rossmann-like Domain"/>
    <property type="match status" value="1"/>
</dbReference>
<evidence type="ECO:0000313" key="4">
    <source>
        <dbReference type="EMBL" id="KFX48600.1"/>
    </source>
</evidence>
<sequence length="336" mass="36688">MPGFIEFARNQYTKLPLPEPPANIKDATYIVTGANSGLGLECTKHLFRMGAKRIILAVRTPSKGEAALATIRSETGRKDVGEVWELDLTSLDSVEAFAQRVNTLDRVDALIANAGVVMTKFELVDGIESSVLVNVVSTMLLAFRVLPKLQESADGLGIQTHIVIVSSNTAFQPDMENHLGKLQGDILDALSVKKSFKPFVQYPTTKLLEIYAVRQLASLCPVSNAGVIINTASPGLCYSELDRNGTAIQRMAMATMRKALARTAEQGSRNFLQAAFTGAEGHGAYCSECQIKEHAVPAWVTNETGKRTQKRVWNDLLKRLESLGHRVDIETLTTKS</sequence>
<name>A0A093V8V4_TALMA</name>
<comment type="caution">
    <text evidence="4">The sequence shown here is derived from an EMBL/GenBank/DDBJ whole genome shotgun (WGS) entry which is preliminary data.</text>
</comment>
<accession>A0A093V8V4</accession>
<dbReference type="EMBL" id="JPOX01000011">
    <property type="protein sequence ID" value="KFX48600.1"/>
    <property type="molecule type" value="Genomic_DNA"/>
</dbReference>
<dbReference type="AlphaFoldDB" id="A0A093V8V4"/>